<evidence type="ECO:0000313" key="2">
    <source>
        <dbReference type="Proteomes" id="UP001218218"/>
    </source>
</evidence>
<dbReference type="CDD" id="cd21037">
    <property type="entry name" value="MLKL_NTD"/>
    <property type="match status" value="1"/>
</dbReference>
<sequence>MSSEIAGFVPSSMLDNIRKFLETLHKIQAFVQGQLHGNKIKQLFRINGMNNLLKDCYAGLDEVKEVFGITAASMTSNDIQEMKKTTKLMHQELVELIQGLSDSSTISDQSSVYMTENESNNRFTLIFNFAPNTQDLSWL</sequence>
<protein>
    <submittedName>
        <fullName evidence="1">Uncharacterized protein</fullName>
    </submittedName>
</protein>
<dbReference type="InterPro" id="IPR059179">
    <property type="entry name" value="MLKL-like_MCAfunc"/>
</dbReference>
<keyword evidence="2" id="KW-1185">Reference proteome</keyword>
<accession>A0AAD6ZB54</accession>
<name>A0AAD6ZB54_9AGAR</name>
<reference evidence="1" key="1">
    <citation type="submission" date="2023-03" db="EMBL/GenBank/DDBJ databases">
        <title>Massive genome expansion in bonnet fungi (Mycena s.s.) driven by repeated elements and novel gene families across ecological guilds.</title>
        <authorList>
            <consortium name="Lawrence Berkeley National Laboratory"/>
            <person name="Harder C.B."/>
            <person name="Miyauchi S."/>
            <person name="Viragh M."/>
            <person name="Kuo A."/>
            <person name="Thoen E."/>
            <person name="Andreopoulos B."/>
            <person name="Lu D."/>
            <person name="Skrede I."/>
            <person name="Drula E."/>
            <person name="Henrissat B."/>
            <person name="Morin E."/>
            <person name="Kohler A."/>
            <person name="Barry K."/>
            <person name="LaButti K."/>
            <person name="Morin E."/>
            <person name="Salamov A."/>
            <person name="Lipzen A."/>
            <person name="Mereny Z."/>
            <person name="Hegedus B."/>
            <person name="Baldrian P."/>
            <person name="Stursova M."/>
            <person name="Weitz H."/>
            <person name="Taylor A."/>
            <person name="Grigoriev I.V."/>
            <person name="Nagy L.G."/>
            <person name="Martin F."/>
            <person name="Kauserud H."/>
        </authorList>
    </citation>
    <scope>NUCLEOTIDE SEQUENCE</scope>
    <source>
        <strain evidence="1">CBHHK002</strain>
    </source>
</reference>
<organism evidence="1 2">
    <name type="scientific">Mycena albidolilacea</name>
    <dbReference type="NCBI Taxonomy" id="1033008"/>
    <lineage>
        <taxon>Eukaryota</taxon>
        <taxon>Fungi</taxon>
        <taxon>Dikarya</taxon>
        <taxon>Basidiomycota</taxon>
        <taxon>Agaricomycotina</taxon>
        <taxon>Agaricomycetes</taxon>
        <taxon>Agaricomycetidae</taxon>
        <taxon>Agaricales</taxon>
        <taxon>Marasmiineae</taxon>
        <taxon>Mycenaceae</taxon>
        <taxon>Mycena</taxon>
    </lineage>
</organism>
<proteinExistence type="predicted"/>
<dbReference type="Proteomes" id="UP001218218">
    <property type="component" value="Unassembled WGS sequence"/>
</dbReference>
<gene>
    <name evidence="1" type="ORF">DFH08DRAFT_820877</name>
</gene>
<dbReference type="EMBL" id="JARIHO010000064">
    <property type="protein sequence ID" value="KAJ7314903.1"/>
    <property type="molecule type" value="Genomic_DNA"/>
</dbReference>
<evidence type="ECO:0000313" key="1">
    <source>
        <dbReference type="EMBL" id="KAJ7314903.1"/>
    </source>
</evidence>
<comment type="caution">
    <text evidence="1">The sequence shown here is derived from an EMBL/GenBank/DDBJ whole genome shotgun (WGS) entry which is preliminary data.</text>
</comment>
<dbReference type="AlphaFoldDB" id="A0AAD6ZB54"/>